<gene>
    <name evidence="1" type="ORF">DARMORV10_A05P21180.1</name>
</gene>
<dbReference type="Proteomes" id="UP001295469">
    <property type="component" value="Chromosome A05"/>
</dbReference>
<reference evidence="1" key="1">
    <citation type="submission" date="2021-01" db="EMBL/GenBank/DDBJ databases">
        <authorList>
            <consortium name="Genoscope - CEA"/>
            <person name="William W."/>
        </authorList>
    </citation>
    <scope>NUCLEOTIDE SEQUENCE</scope>
</reference>
<dbReference type="EMBL" id="HG994359">
    <property type="protein sequence ID" value="CAF2098046.1"/>
    <property type="molecule type" value="Genomic_DNA"/>
</dbReference>
<dbReference type="AlphaFoldDB" id="A0A816T967"/>
<name>A0A816T967_BRANA</name>
<sequence length="86" mass="10218">MIFLIKYFNKSSKSLKLMERGVKHVCVHIAVDKLRLFLKNYKFHLFIRIIIFDDEQVNPKSRVSTVLSQQLSFKSDNKRFQVVVSE</sequence>
<protein>
    <submittedName>
        <fullName evidence="1">(rape) hypothetical protein</fullName>
    </submittedName>
</protein>
<proteinExistence type="predicted"/>
<organism evidence="1">
    <name type="scientific">Brassica napus</name>
    <name type="common">Rape</name>
    <dbReference type="NCBI Taxonomy" id="3708"/>
    <lineage>
        <taxon>Eukaryota</taxon>
        <taxon>Viridiplantae</taxon>
        <taxon>Streptophyta</taxon>
        <taxon>Embryophyta</taxon>
        <taxon>Tracheophyta</taxon>
        <taxon>Spermatophyta</taxon>
        <taxon>Magnoliopsida</taxon>
        <taxon>eudicotyledons</taxon>
        <taxon>Gunneridae</taxon>
        <taxon>Pentapetalae</taxon>
        <taxon>rosids</taxon>
        <taxon>malvids</taxon>
        <taxon>Brassicales</taxon>
        <taxon>Brassicaceae</taxon>
        <taxon>Brassiceae</taxon>
        <taxon>Brassica</taxon>
    </lineage>
</organism>
<accession>A0A816T967</accession>
<evidence type="ECO:0000313" key="1">
    <source>
        <dbReference type="EMBL" id="CAF2098046.1"/>
    </source>
</evidence>